<dbReference type="Proteomes" id="UP001642520">
    <property type="component" value="Unassembled WGS sequence"/>
</dbReference>
<dbReference type="Pfam" id="PF11111">
    <property type="entry name" value="CENP-M"/>
    <property type="match status" value="1"/>
</dbReference>
<accession>A0ABP1N613</accession>
<keyword evidence="2" id="KW-1185">Reference proteome</keyword>
<proteinExistence type="predicted"/>
<evidence type="ECO:0000313" key="1">
    <source>
        <dbReference type="EMBL" id="CAL7936416.1"/>
    </source>
</evidence>
<dbReference type="InterPro" id="IPR027417">
    <property type="entry name" value="P-loop_NTPase"/>
</dbReference>
<organism evidence="1 2">
    <name type="scientific">Xylocopa violacea</name>
    <name type="common">Violet carpenter bee</name>
    <name type="synonym">Apis violacea</name>
    <dbReference type="NCBI Taxonomy" id="135666"/>
    <lineage>
        <taxon>Eukaryota</taxon>
        <taxon>Metazoa</taxon>
        <taxon>Ecdysozoa</taxon>
        <taxon>Arthropoda</taxon>
        <taxon>Hexapoda</taxon>
        <taxon>Insecta</taxon>
        <taxon>Pterygota</taxon>
        <taxon>Neoptera</taxon>
        <taxon>Endopterygota</taxon>
        <taxon>Hymenoptera</taxon>
        <taxon>Apocrita</taxon>
        <taxon>Aculeata</taxon>
        <taxon>Apoidea</taxon>
        <taxon>Anthophila</taxon>
        <taxon>Apidae</taxon>
        <taxon>Xylocopa</taxon>
        <taxon>Xylocopa</taxon>
    </lineage>
</organism>
<name>A0ABP1N613_XYLVO</name>
<dbReference type="EMBL" id="CAXAJV020001287">
    <property type="protein sequence ID" value="CAL7936416.1"/>
    <property type="molecule type" value="Genomic_DNA"/>
</dbReference>
<evidence type="ECO:0008006" key="3">
    <source>
        <dbReference type="Google" id="ProtNLM"/>
    </source>
</evidence>
<dbReference type="InterPro" id="IPR020987">
    <property type="entry name" value="Centromere_Cenp-M"/>
</dbReference>
<comment type="caution">
    <text evidence="1">The sequence shown here is derived from an EMBL/GenBank/DDBJ whole genome shotgun (WGS) entry which is preliminary data.</text>
</comment>
<sequence length="170" mass="19047">MAGILTNCGVRQSVSLVSLLVIGPAELCYKVSEELYKSAAKRKWHIVIHQCEFVTQITRSKLNVGIDFIIFVFDWRISESFSEVEINISLIDDHYILSGAVCLVNCKAVSKVMRLISHKIIQLQERYNIQFLSANILKPQICVQLGNKILNLVEIVLGITSGFPTIGLLV</sequence>
<reference evidence="1 2" key="1">
    <citation type="submission" date="2024-08" db="EMBL/GenBank/DDBJ databases">
        <authorList>
            <person name="Will J Nash"/>
            <person name="Angela Man"/>
            <person name="Seanna McTaggart"/>
            <person name="Kendall Baker"/>
            <person name="Tom Barker"/>
            <person name="Leah Catchpole"/>
            <person name="Alex Durrant"/>
            <person name="Karim Gharbi"/>
            <person name="Naomi Irish"/>
            <person name="Gemy Kaithakottil"/>
            <person name="Debby Ku"/>
            <person name="Aaliyah Providence"/>
            <person name="Felix Shaw"/>
            <person name="David Swarbreck"/>
            <person name="Chris Watkins"/>
            <person name="Ann M. McCartney"/>
            <person name="Giulio Formenti"/>
            <person name="Alice Mouton"/>
            <person name="Noel Vella"/>
            <person name="Bjorn M von Reumont"/>
            <person name="Adriana Vella"/>
            <person name="Wilfried Haerty"/>
        </authorList>
    </citation>
    <scope>NUCLEOTIDE SEQUENCE [LARGE SCALE GENOMIC DNA]</scope>
</reference>
<dbReference type="Gene3D" id="3.40.50.300">
    <property type="entry name" value="P-loop containing nucleotide triphosphate hydrolases"/>
    <property type="match status" value="1"/>
</dbReference>
<evidence type="ECO:0000313" key="2">
    <source>
        <dbReference type="Proteomes" id="UP001642520"/>
    </source>
</evidence>
<gene>
    <name evidence="1" type="ORF">XYLVIOL_LOCUS2145</name>
</gene>
<protein>
    <recommendedName>
        <fullName evidence="3">Centromere protein M</fullName>
    </recommendedName>
</protein>